<dbReference type="Proteomes" id="UP001381693">
    <property type="component" value="Unassembled WGS sequence"/>
</dbReference>
<proteinExistence type="predicted"/>
<gene>
    <name evidence="2" type="ORF">SK128_007309</name>
</gene>
<keyword evidence="3" id="KW-1185">Reference proteome</keyword>
<reference evidence="2 3" key="1">
    <citation type="submission" date="2023-11" db="EMBL/GenBank/DDBJ databases">
        <title>Halocaridina rubra genome assembly.</title>
        <authorList>
            <person name="Smith C."/>
        </authorList>
    </citation>
    <scope>NUCLEOTIDE SEQUENCE [LARGE SCALE GENOMIC DNA]</scope>
    <source>
        <strain evidence="2">EP-1</strain>
        <tissue evidence="2">Whole</tissue>
    </source>
</reference>
<feature type="compositionally biased region" description="Low complexity" evidence="1">
    <location>
        <begin position="150"/>
        <end position="160"/>
    </location>
</feature>
<name>A0AAN8XEL5_HALRR</name>
<sequence>MAYRQVPYFGHQEYCFSFDNKCHCSSSEPFRLPPETPPVSEPSISIEHLFSCNCAFGERGDFYQGSQSSRSSYQLLGHERECYAYDNRCHCNSSKSFLLPPEVPWCTDGWNKTQEPILTTTVSSNEVNSLHFSSPADIRSNSYSRDESSHFTSSQSVTSHTTKENDLSDLPPSYDSLFPQKTLKE</sequence>
<protein>
    <submittedName>
        <fullName evidence="2">Uncharacterized protein</fullName>
    </submittedName>
</protein>
<accession>A0AAN8XEL5</accession>
<evidence type="ECO:0000313" key="3">
    <source>
        <dbReference type="Proteomes" id="UP001381693"/>
    </source>
</evidence>
<dbReference type="AlphaFoldDB" id="A0AAN8XEL5"/>
<dbReference type="EMBL" id="JAXCGZ010003901">
    <property type="protein sequence ID" value="KAK7082741.1"/>
    <property type="molecule type" value="Genomic_DNA"/>
</dbReference>
<feature type="region of interest" description="Disordered" evidence="1">
    <location>
        <begin position="138"/>
        <end position="185"/>
    </location>
</feature>
<comment type="caution">
    <text evidence="2">The sequence shown here is derived from an EMBL/GenBank/DDBJ whole genome shotgun (WGS) entry which is preliminary data.</text>
</comment>
<evidence type="ECO:0000256" key="1">
    <source>
        <dbReference type="SAM" id="MobiDB-lite"/>
    </source>
</evidence>
<organism evidence="2 3">
    <name type="scientific">Halocaridina rubra</name>
    <name type="common">Hawaiian red shrimp</name>
    <dbReference type="NCBI Taxonomy" id="373956"/>
    <lineage>
        <taxon>Eukaryota</taxon>
        <taxon>Metazoa</taxon>
        <taxon>Ecdysozoa</taxon>
        <taxon>Arthropoda</taxon>
        <taxon>Crustacea</taxon>
        <taxon>Multicrustacea</taxon>
        <taxon>Malacostraca</taxon>
        <taxon>Eumalacostraca</taxon>
        <taxon>Eucarida</taxon>
        <taxon>Decapoda</taxon>
        <taxon>Pleocyemata</taxon>
        <taxon>Caridea</taxon>
        <taxon>Atyoidea</taxon>
        <taxon>Atyidae</taxon>
        <taxon>Halocaridina</taxon>
    </lineage>
</organism>
<evidence type="ECO:0000313" key="2">
    <source>
        <dbReference type="EMBL" id="KAK7082741.1"/>
    </source>
</evidence>